<keyword evidence="12" id="KW-0539">Nucleus</keyword>
<feature type="region of interest" description="Disordered" evidence="15">
    <location>
        <begin position="177"/>
        <end position="199"/>
    </location>
</feature>
<feature type="compositionally biased region" description="Low complexity" evidence="15">
    <location>
        <begin position="506"/>
        <end position="516"/>
    </location>
</feature>
<dbReference type="EMBL" id="LVVM01002157">
    <property type="protein sequence ID" value="OJA17182.1"/>
    <property type="molecule type" value="Genomic_DNA"/>
</dbReference>
<dbReference type="InterPro" id="IPR013719">
    <property type="entry name" value="RTT106/SPT16-like_middle_dom"/>
</dbReference>
<evidence type="ECO:0000256" key="2">
    <source>
        <dbReference type="ARBA" id="ARBA00004286"/>
    </source>
</evidence>
<dbReference type="InterPro" id="IPR011993">
    <property type="entry name" value="PH-like_dom_sf"/>
</dbReference>
<keyword evidence="13" id="KW-0687">Ribonucleoprotein</keyword>
<name>A0A1J8Q694_9AGAM</name>
<dbReference type="FunFam" id="3.30.1440.10:FF:000002">
    <property type="entry name" value="60S ribosomal protein L11"/>
    <property type="match status" value="1"/>
</dbReference>
<evidence type="ECO:0000256" key="8">
    <source>
        <dbReference type="ARBA" id="ARBA00022980"/>
    </source>
</evidence>
<comment type="function">
    <text evidence="14">Component of the FACT complex, a general chromatin factor that acts to reorganize nucleosomes. The FACT complex is involved in multiple processes that require DNA as a template such as mRNA elongation, DNA replication and DNA repair. During transcription elongation the FACT complex acts as a histone chaperone that both destabilizes and restores nucleosomal structure. It facilitates the passage of RNA polymerase II and transcription by promoting the dissociation of one histone H2A-H2B dimer from the nucleosome, then subsequently promotes the reestablishment of the nucleosome following the passage of RNA polymerase II.</text>
</comment>
<feature type="compositionally biased region" description="Acidic residues" evidence="15">
    <location>
        <begin position="493"/>
        <end position="504"/>
    </location>
</feature>
<dbReference type="GO" id="GO:0042393">
    <property type="term" value="F:histone binding"/>
    <property type="evidence" value="ECO:0007669"/>
    <property type="project" value="TreeGrafter"/>
</dbReference>
<evidence type="ECO:0000256" key="14">
    <source>
        <dbReference type="ARBA" id="ARBA00025370"/>
    </source>
</evidence>
<evidence type="ECO:0000259" key="16">
    <source>
        <dbReference type="PROSITE" id="PS50032"/>
    </source>
</evidence>
<comment type="similarity">
    <text evidence="3">Belongs to the universal ribosomal protein uL5 family.</text>
</comment>
<proteinExistence type="inferred from homology"/>
<dbReference type="GO" id="GO:0003677">
    <property type="term" value="F:DNA binding"/>
    <property type="evidence" value="ECO:0007669"/>
    <property type="project" value="InterPro"/>
</dbReference>
<dbReference type="Gene3D" id="2.30.29.220">
    <property type="entry name" value="Structure-specific recognition protein (SSRP1)"/>
    <property type="match status" value="1"/>
</dbReference>
<reference evidence="17 18" key="1">
    <citation type="submission" date="2016-03" db="EMBL/GenBank/DDBJ databases">
        <title>Comparative genomics of the ectomycorrhizal sister species Rhizopogon vinicolor and Rhizopogon vesiculosus (Basidiomycota: Boletales) reveals a divergence of the mating type B locus.</title>
        <authorList>
            <person name="Mujic A.B."/>
            <person name="Kuo A."/>
            <person name="Tritt A."/>
            <person name="Lipzen A."/>
            <person name="Chen C."/>
            <person name="Johnson J."/>
            <person name="Sharma A."/>
            <person name="Barry K."/>
            <person name="Grigoriev I.V."/>
            <person name="Spatafora J.W."/>
        </authorList>
    </citation>
    <scope>NUCLEOTIDE SEQUENCE [LARGE SCALE GENOMIC DNA]</scope>
    <source>
        <strain evidence="17 18">AM-OR11-056</strain>
    </source>
</reference>
<keyword evidence="6" id="KW-0235">DNA replication</keyword>
<keyword evidence="11" id="KW-0234">DNA repair</keyword>
<dbReference type="SUPFAM" id="SSF50729">
    <property type="entry name" value="PH domain-like"/>
    <property type="match status" value="1"/>
</dbReference>
<evidence type="ECO:0000256" key="6">
    <source>
        <dbReference type="ARBA" id="ARBA00022705"/>
    </source>
</evidence>
<dbReference type="InterPro" id="IPR000969">
    <property type="entry name" value="SSRP1/POB3"/>
</dbReference>
<evidence type="ECO:0000256" key="7">
    <source>
        <dbReference type="ARBA" id="ARBA00022763"/>
    </source>
</evidence>
<dbReference type="InterPro" id="IPR035417">
    <property type="entry name" value="SSRP1/POB3_N"/>
</dbReference>
<dbReference type="Proteomes" id="UP000183567">
    <property type="component" value="Unassembled WGS sequence"/>
</dbReference>
<dbReference type="Pfam" id="PF17292">
    <property type="entry name" value="POB3_N"/>
    <property type="match status" value="1"/>
</dbReference>
<feature type="compositionally biased region" description="Basic and acidic residues" evidence="15">
    <location>
        <begin position="482"/>
        <end position="492"/>
    </location>
</feature>
<evidence type="ECO:0000256" key="5">
    <source>
        <dbReference type="ARBA" id="ARBA00022454"/>
    </source>
</evidence>
<dbReference type="InterPro" id="IPR001772">
    <property type="entry name" value="KA1_dom"/>
</dbReference>
<dbReference type="AlphaFoldDB" id="A0A1J8Q694"/>
<dbReference type="PANTHER" id="PTHR45849:SF1">
    <property type="entry name" value="FACT COMPLEX SUBUNIT SSRP1"/>
    <property type="match status" value="1"/>
</dbReference>
<dbReference type="CDD" id="cd13231">
    <property type="entry name" value="PH2_SSRP1-like"/>
    <property type="match status" value="1"/>
</dbReference>
<dbReference type="InterPro" id="IPR031310">
    <property type="entry name" value="Ribosomal_uL5_N"/>
</dbReference>
<dbReference type="FunFam" id="2.30.29.150:FF:000001">
    <property type="entry name" value="Fact complex subunit ssrp1"/>
    <property type="match status" value="1"/>
</dbReference>
<dbReference type="InterPro" id="IPR031309">
    <property type="entry name" value="Ribosomal_uL5_C"/>
</dbReference>
<comment type="subcellular location">
    <subcellularLocation>
        <location evidence="2">Chromosome</location>
    </subcellularLocation>
</comment>
<dbReference type="GO" id="GO:0005840">
    <property type="term" value="C:ribosome"/>
    <property type="evidence" value="ECO:0007669"/>
    <property type="project" value="UniProtKB-KW"/>
</dbReference>
<dbReference type="GO" id="GO:1990904">
    <property type="term" value="C:ribonucleoprotein complex"/>
    <property type="evidence" value="ECO:0007669"/>
    <property type="project" value="UniProtKB-KW"/>
</dbReference>
<dbReference type="NCBIfam" id="NF003258">
    <property type="entry name" value="PRK04219.1"/>
    <property type="match status" value="1"/>
</dbReference>
<dbReference type="InterPro" id="IPR038167">
    <property type="entry name" value="SSRP1_sf"/>
</dbReference>
<evidence type="ECO:0000256" key="10">
    <source>
        <dbReference type="ARBA" id="ARBA00023163"/>
    </source>
</evidence>
<dbReference type="PRINTS" id="PR00887">
    <property type="entry name" value="SSRCOGNITION"/>
</dbReference>
<evidence type="ECO:0000256" key="11">
    <source>
        <dbReference type="ARBA" id="ARBA00023204"/>
    </source>
</evidence>
<keyword evidence="10" id="KW-0804">Transcription</keyword>
<dbReference type="GO" id="GO:0035101">
    <property type="term" value="C:FACT complex"/>
    <property type="evidence" value="ECO:0007669"/>
    <property type="project" value="TreeGrafter"/>
</dbReference>
<dbReference type="OrthoDB" id="498543at2759"/>
<dbReference type="InterPro" id="IPR020929">
    <property type="entry name" value="Ribosomal_uL5_CS"/>
</dbReference>
<dbReference type="InterPro" id="IPR050454">
    <property type="entry name" value="RTT106/SSRP1_HistChap/FACT"/>
</dbReference>
<evidence type="ECO:0000256" key="15">
    <source>
        <dbReference type="SAM" id="MobiDB-lite"/>
    </source>
</evidence>
<dbReference type="Gene3D" id="3.30.1440.10">
    <property type="match status" value="1"/>
</dbReference>
<dbReference type="Pfam" id="PF00281">
    <property type="entry name" value="Ribosomal_L5"/>
    <property type="match status" value="1"/>
</dbReference>
<dbReference type="Pfam" id="PF21103">
    <property type="entry name" value="PH1_SSRP1-like"/>
    <property type="match status" value="1"/>
</dbReference>
<dbReference type="PANTHER" id="PTHR45849">
    <property type="entry name" value="FACT COMPLEX SUBUNIT SSRP1"/>
    <property type="match status" value="1"/>
</dbReference>
<keyword evidence="7" id="KW-0227">DNA damage</keyword>
<evidence type="ECO:0000313" key="18">
    <source>
        <dbReference type="Proteomes" id="UP000183567"/>
    </source>
</evidence>
<dbReference type="GO" id="GO:0031491">
    <property type="term" value="F:nucleosome binding"/>
    <property type="evidence" value="ECO:0007669"/>
    <property type="project" value="TreeGrafter"/>
</dbReference>
<dbReference type="GO" id="GO:0003735">
    <property type="term" value="F:structural constituent of ribosome"/>
    <property type="evidence" value="ECO:0007669"/>
    <property type="project" value="InterPro"/>
</dbReference>
<dbReference type="InterPro" id="IPR022803">
    <property type="entry name" value="Ribosomal_uL5_dom_sf"/>
</dbReference>
<dbReference type="GO" id="GO:0006260">
    <property type="term" value="P:DNA replication"/>
    <property type="evidence" value="ECO:0007669"/>
    <property type="project" value="UniProtKB-KW"/>
</dbReference>
<keyword evidence="18" id="KW-1185">Reference proteome</keyword>
<evidence type="ECO:0000313" key="17">
    <source>
        <dbReference type="EMBL" id="OJA17182.1"/>
    </source>
</evidence>
<dbReference type="InterPro" id="IPR024954">
    <property type="entry name" value="SSRP1_DD"/>
</dbReference>
<comment type="caution">
    <text evidence="17">The sequence shown here is derived from an EMBL/GenBank/DDBJ whole genome shotgun (WGS) entry which is preliminary data.</text>
</comment>
<organism evidence="17 18">
    <name type="scientific">Rhizopogon vesiculosus</name>
    <dbReference type="NCBI Taxonomy" id="180088"/>
    <lineage>
        <taxon>Eukaryota</taxon>
        <taxon>Fungi</taxon>
        <taxon>Dikarya</taxon>
        <taxon>Basidiomycota</taxon>
        <taxon>Agaricomycotina</taxon>
        <taxon>Agaricomycetes</taxon>
        <taxon>Agaricomycetidae</taxon>
        <taxon>Boletales</taxon>
        <taxon>Suillineae</taxon>
        <taxon>Rhizopogonaceae</taxon>
        <taxon>Rhizopogon</taxon>
    </lineage>
</organism>
<feature type="compositionally biased region" description="Basic residues" evidence="15">
    <location>
        <begin position="541"/>
        <end position="553"/>
    </location>
</feature>
<evidence type="ECO:0000256" key="3">
    <source>
        <dbReference type="ARBA" id="ARBA00008553"/>
    </source>
</evidence>
<dbReference type="Pfam" id="PF08512">
    <property type="entry name" value="Rttp106-like_middle"/>
    <property type="match status" value="1"/>
</dbReference>
<evidence type="ECO:0000256" key="9">
    <source>
        <dbReference type="ARBA" id="ARBA00023015"/>
    </source>
</evidence>
<dbReference type="InterPro" id="IPR048993">
    <property type="entry name" value="SSRP1-like_PH1"/>
</dbReference>
<dbReference type="STRING" id="180088.A0A1J8Q694"/>
<dbReference type="Pfam" id="PF00673">
    <property type="entry name" value="Ribosomal_L5_C"/>
    <property type="match status" value="1"/>
</dbReference>
<gene>
    <name evidence="17" type="ORF">AZE42_00213</name>
</gene>
<protein>
    <recommendedName>
        <fullName evidence="16">KA1 domain-containing protein</fullName>
    </recommendedName>
</protein>
<comment type="function">
    <text evidence="1">Component of the ribosome, a large ribonucleoprotein complex responsible for the synthesis of proteins in the cell. The small ribosomal subunit (SSU) binds messenger RNAs (mRNAs) and translates the encoded message by selecting cognate aminoacyl-transfer RNA (tRNA) molecules. The large subunit (LSU) contains the ribosomal catalytic site termed the peptidyl transferase center (PTC), which catalyzes the formation of peptide bonds, thereby polymerizing the amino acids delivered by tRNAs into a polypeptide chain. The nascent polypeptides leave the ribosome through a tunnel in the LSU and interact with protein factors that function in enzymatic processing, targeting, and the membrane insertion of nascent chains at the exit of the ribosomal tunnel.</text>
</comment>
<keyword evidence="8" id="KW-0689">Ribosomal protein</keyword>
<dbReference type="GO" id="GO:0006412">
    <property type="term" value="P:translation"/>
    <property type="evidence" value="ECO:0007669"/>
    <property type="project" value="InterPro"/>
</dbReference>
<dbReference type="Gene3D" id="2.30.29.150">
    <property type="match status" value="1"/>
</dbReference>
<evidence type="ECO:0000256" key="1">
    <source>
        <dbReference type="ARBA" id="ARBA00004021"/>
    </source>
</evidence>
<dbReference type="SMART" id="SM01287">
    <property type="entry name" value="Rtt106"/>
    <property type="match status" value="1"/>
</dbReference>
<dbReference type="Gene3D" id="2.30.29.30">
    <property type="entry name" value="Pleckstrin-homology domain (PH domain)/Phosphotyrosine-binding domain (PTB)"/>
    <property type="match status" value="2"/>
</dbReference>
<feature type="compositionally biased region" description="Basic residues" evidence="15">
    <location>
        <begin position="569"/>
        <end position="580"/>
    </location>
</feature>
<feature type="domain" description="KA1" evidence="16">
    <location>
        <begin position="219"/>
        <end position="271"/>
    </location>
</feature>
<accession>A0A1J8Q694</accession>
<evidence type="ECO:0000256" key="13">
    <source>
        <dbReference type="ARBA" id="ARBA00023274"/>
    </source>
</evidence>
<dbReference type="PROSITE" id="PS50032">
    <property type="entry name" value="KA1"/>
    <property type="match status" value="1"/>
</dbReference>
<dbReference type="GO" id="GO:0006281">
    <property type="term" value="P:DNA repair"/>
    <property type="evidence" value="ECO:0007669"/>
    <property type="project" value="UniProtKB-KW"/>
</dbReference>
<evidence type="ECO:0000256" key="4">
    <source>
        <dbReference type="ARBA" id="ARBA00010060"/>
    </source>
</evidence>
<dbReference type="PROSITE" id="PS00358">
    <property type="entry name" value="RIBOSOMAL_L5"/>
    <property type="match status" value="1"/>
</dbReference>
<comment type="similarity">
    <text evidence="4">Belongs to the SSRP1 family.</text>
</comment>
<keyword evidence="9" id="KW-0805">Transcription regulation</keyword>
<dbReference type="InterPro" id="IPR057266">
    <property type="entry name" value="Ribosomal_uL5_euk/arc-type"/>
</dbReference>
<dbReference type="CDD" id="cd13230">
    <property type="entry name" value="PH1_SSRP1-like"/>
    <property type="match status" value="1"/>
</dbReference>
<feature type="region of interest" description="Disordered" evidence="15">
    <location>
        <begin position="466"/>
        <end position="650"/>
    </location>
</feature>
<feature type="compositionally biased region" description="Basic residues" evidence="15">
    <location>
        <begin position="598"/>
        <end position="608"/>
    </location>
</feature>
<dbReference type="Pfam" id="PF03531">
    <property type="entry name" value="SSrecog"/>
    <property type="match status" value="1"/>
</dbReference>
<keyword evidence="5" id="KW-0158">Chromosome</keyword>
<evidence type="ECO:0000256" key="12">
    <source>
        <dbReference type="ARBA" id="ARBA00023242"/>
    </source>
</evidence>
<sequence length="817" mass="91378">MATTQFDKIYHGLSFEVGKFRVAASGMAWKGEENEGVTALPSADIKWAQWYRVARNFQLRVGLKDRRRETFDGFLREDHDKLAGLLKQHFGVTLEVKDVTFKGWNWGVTDIQGQDLAFLVSNKTAFELPLSQVANSNIAGRTEVSLEFAAATSSGKKASRGAPDEMVEIRFYVPGTQPRIRGSDAGSQKSDDEGEGEVEEMSAAQAFHDAIKDKAEIGQVSGDLVLSFEEVLILTPRGRYDVDMFLDFLRLRGKTYDYKILYSSISRLFLLPKDDQHVLFILGLSTPIRQGQTRYSYLVMQFAREEETTAELNMAEEDIEKYDRLKKNYEDPTFEVVSGVFRALSKKKIISLGSFKSRDGHPGIKANLKAVQGDLFMLEKYIFFVSKQPTLIEISDIHQCVFSRVGASMGATAARTFDLKIVTKSGPEYTFTSINKEEHEPVEAYLKDKKVKLKNEMVPDVDMLAVGADSSDDEMQSVASSGDERPKPRLGGDDDEDSEEDEDFQASSTDEGSPSESDSDDDDGVTASDASGDREMANASKGKKKLTKKKAKAKPAGSEAGDDEEKPKKAAPKPKAKPKVKKQDDDAMDVDEDEKPKPKPKPKPKAKLKASSPKEGSATQFTHPSHCKTWKQQRQDNAGNAMAEQKTAPTNPMKELKIDKLVINICVGESGDRLTRASKVLEQLTGQTPVTSKARYTVRTFGIRRNEKIAVHVTIRGPKAEEILERGLKVKEYELRRKNFSETGNFGFGIQEHIDLGARYDPGIGIFGMDFYVVMGRPGARVARRKERRARIGFQHRVRRDDTMSWFKQRFDGIILK</sequence>
<dbReference type="SUPFAM" id="SSF55282">
    <property type="entry name" value="RL5-like"/>
    <property type="match status" value="1"/>
</dbReference>